<dbReference type="EMBL" id="LGRX02004525">
    <property type="protein sequence ID" value="KAK3280130.1"/>
    <property type="molecule type" value="Genomic_DNA"/>
</dbReference>
<reference evidence="2 3" key="1">
    <citation type="journal article" date="2015" name="Genome Biol. Evol.">
        <title>Comparative Genomics of a Bacterivorous Green Alga Reveals Evolutionary Causalities and Consequences of Phago-Mixotrophic Mode of Nutrition.</title>
        <authorList>
            <person name="Burns J.A."/>
            <person name="Paasch A."/>
            <person name="Narechania A."/>
            <person name="Kim E."/>
        </authorList>
    </citation>
    <scope>NUCLEOTIDE SEQUENCE [LARGE SCALE GENOMIC DNA]</scope>
    <source>
        <strain evidence="2 3">PLY_AMNH</strain>
    </source>
</reference>
<keyword evidence="1" id="KW-1133">Transmembrane helix</keyword>
<evidence type="ECO:0000313" key="3">
    <source>
        <dbReference type="Proteomes" id="UP001190700"/>
    </source>
</evidence>
<dbReference type="InterPro" id="IPR008537">
    <property type="entry name" value="DUF819"/>
</dbReference>
<name>A0AAE0LCW1_9CHLO</name>
<dbReference type="AlphaFoldDB" id="A0AAE0LCW1"/>
<gene>
    <name evidence="2" type="ORF">CYMTET_12020</name>
</gene>
<feature type="transmembrane region" description="Helical" evidence="1">
    <location>
        <begin position="110"/>
        <end position="132"/>
    </location>
</feature>
<keyword evidence="3" id="KW-1185">Reference proteome</keyword>
<feature type="transmembrane region" description="Helical" evidence="1">
    <location>
        <begin position="41"/>
        <end position="61"/>
    </location>
</feature>
<dbReference type="PANTHER" id="PTHR34289:SF8">
    <property type="entry name" value="DUF819 DOMAIN-CONTAINING PROTEIN"/>
    <property type="match status" value="1"/>
</dbReference>
<organism evidence="2 3">
    <name type="scientific">Cymbomonas tetramitiformis</name>
    <dbReference type="NCBI Taxonomy" id="36881"/>
    <lineage>
        <taxon>Eukaryota</taxon>
        <taxon>Viridiplantae</taxon>
        <taxon>Chlorophyta</taxon>
        <taxon>Pyramimonadophyceae</taxon>
        <taxon>Pyramimonadales</taxon>
        <taxon>Pyramimonadaceae</taxon>
        <taxon>Cymbomonas</taxon>
    </lineage>
</organism>
<evidence type="ECO:0008006" key="4">
    <source>
        <dbReference type="Google" id="ProtNLM"/>
    </source>
</evidence>
<dbReference type="Proteomes" id="UP001190700">
    <property type="component" value="Unassembled WGS sequence"/>
</dbReference>
<comment type="caution">
    <text evidence="2">The sequence shown here is derived from an EMBL/GenBank/DDBJ whole genome shotgun (WGS) entry which is preliminary data.</text>
</comment>
<feature type="transmembrane region" description="Helical" evidence="1">
    <location>
        <begin position="205"/>
        <end position="228"/>
    </location>
</feature>
<sequence>MAPVSQSPNLSLRACMSSQASERDTFQHGTPFLPSGPGRSIGFSLLVASLVCMLADATATACGIPSAALGLVGLMASGVAMITAEVRAWWSRTQSAGLQIGETAPVVQIPVFAGADSLGSWAMMCFFSSVGAKANLWEAVSCGGPLLLFISILLMVHLVVAVSLGKLLGLPIRAIVIASNANVGGPATAAAMATSQRWPDMVQPALVTGTFGYSVGTVIACIVAKLCLAP</sequence>
<keyword evidence="1" id="KW-0812">Transmembrane</keyword>
<feature type="transmembrane region" description="Helical" evidence="1">
    <location>
        <begin position="144"/>
        <end position="164"/>
    </location>
</feature>
<accession>A0AAE0LCW1</accession>
<dbReference type="Pfam" id="PF05684">
    <property type="entry name" value="DUF819"/>
    <property type="match status" value="1"/>
</dbReference>
<feature type="transmembrane region" description="Helical" evidence="1">
    <location>
        <begin position="68"/>
        <end position="90"/>
    </location>
</feature>
<dbReference type="PANTHER" id="PTHR34289">
    <property type="entry name" value="PROTEIN, PUTATIVE (DUF819)-RELATED"/>
    <property type="match status" value="1"/>
</dbReference>
<evidence type="ECO:0000313" key="2">
    <source>
        <dbReference type="EMBL" id="KAK3280130.1"/>
    </source>
</evidence>
<keyword evidence="1" id="KW-0472">Membrane</keyword>
<proteinExistence type="predicted"/>
<protein>
    <recommendedName>
        <fullName evidence="4">DUF819 family protein</fullName>
    </recommendedName>
</protein>
<evidence type="ECO:0000256" key="1">
    <source>
        <dbReference type="SAM" id="Phobius"/>
    </source>
</evidence>